<evidence type="ECO:0000313" key="1">
    <source>
        <dbReference type="EnsemblMetazoa" id="PPA46045.1"/>
    </source>
</evidence>
<dbReference type="EnsemblMetazoa" id="PPA46045.1">
    <property type="protein sequence ID" value="PPA46045.1"/>
    <property type="gene ID" value="WBGene00284414"/>
</dbReference>
<reference evidence="1" key="2">
    <citation type="submission" date="2022-06" db="UniProtKB">
        <authorList>
            <consortium name="EnsemblMetazoa"/>
        </authorList>
    </citation>
    <scope>IDENTIFICATION</scope>
    <source>
        <strain evidence="1">PS312</strain>
    </source>
</reference>
<gene>
    <name evidence="1" type="primary">WBGene00284414</name>
</gene>
<reference evidence="2" key="1">
    <citation type="journal article" date="2008" name="Nat. Genet.">
        <title>The Pristionchus pacificus genome provides a unique perspective on nematode lifestyle and parasitism.</title>
        <authorList>
            <person name="Dieterich C."/>
            <person name="Clifton S.W."/>
            <person name="Schuster L.N."/>
            <person name="Chinwalla A."/>
            <person name="Delehaunty K."/>
            <person name="Dinkelacker I."/>
            <person name="Fulton L."/>
            <person name="Fulton R."/>
            <person name="Godfrey J."/>
            <person name="Minx P."/>
            <person name="Mitreva M."/>
            <person name="Roeseler W."/>
            <person name="Tian H."/>
            <person name="Witte H."/>
            <person name="Yang S.P."/>
            <person name="Wilson R.K."/>
            <person name="Sommer R.J."/>
        </authorList>
    </citation>
    <scope>NUCLEOTIDE SEQUENCE [LARGE SCALE GENOMIC DNA]</scope>
    <source>
        <strain evidence="2">PS312</strain>
    </source>
</reference>
<accession>A0A8R1Z5D0</accession>
<sequence length="149" mass="16879">MHSLMLYGDGALRSKPGHTPVTIVCRQGDAWMHSWRKIRERANFGHIHNCMLTLLCWLGDARFRGRRRLLGVEGAVVDGTVWLASAMYSPSMSEPAQITVWTGETLRLRTFREHGPGVIFMIENEEGRQTNESTSVRIPQLVLDFKGLT</sequence>
<keyword evidence="2" id="KW-1185">Reference proteome</keyword>
<evidence type="ECO:0000313" key="2">
    <source>
        <dbReference type="Proteomes" id="UP000005239"/>
    </source>
</evidence>
<dbReference type="AlphaFoldDB" id="A0A2A6D1M2"/>
<protein>
    <submittedName>
        <fullName evidence="1">Uncharacterized protein</fullName>
    </submittedName>
</protein>
<organism evidence="1 2">
    <name type="scientific">Pristionchus pacificus</name>
    <name type="common">Parasitic nematode worm</name>
    <dbReference type="NCBI Taxonomy" id="54126"/>
    <lineage>
        <taxon>Eukaryota</taxon>
        <taxon>Metazoa</taxon>
        <taxon>Ecdysozoa</taxon>
        <taxon>Nematoda</taxon>
        <taxon>Chromadorea</taxon>
        <taxon>Rhabditida</taxon>
        <taxon>Rhabditina</taxon>
        <taxon>Diplogasteromorpha</taxon>
        <taxon>Diplogasteroidea</taxon>
        <taxon>Neodiplogasteridae</taxon>
        <taxon>Pristionchus</taxon>
    </lineage>
</organism>
<name>A0A2A6D1M2_PRIPA</name>
<dbReference type="Proteomes" id="UP000005239">
    <property type="component" value="Unassembled WGS sequence"/>
</dbReference>
<accession>A0A2A6D1M2</accession>
<proteinExistence type="predicted"/>